<dbReference type="Proteomes" id="UP000429607">
    <property type="component" value="Unassembled WGS sequence"/>
</dbReference>
<evidence type="ECO:0000313" key="3">
    <source>
        <dbReference type="EMBL" id="KAE9049816.1"/>
    </source>
</evidence>
<proteinExistence type="predicted"/>
<organism evidence="3 5">
    <name type="scientific">Phytophthora rubi</name>
    <dbReference type="NCBI Taxonomy" id="129364"/>
    <lineage>
        <taxon>Eukaryota</taxon>
        <taxon>Sar</taxon>
        <taxon>Stramenopiles</taxon>
        <taxon>Oomycota</taxon>
        <taxon>Peronosporomycetes</taxon>
        <taxon>Peronosporales</taxon>
        <taxon>Peronosporaceae</taxon>
        <taxon>Phytophthora</taxon>
    </lineage>
</organism>
<reference evidence="5 7" key="1">
    <citation type="submission" date="2018-09" db="EMBL/GenBank/DDBJ databases">
        <title>Genomic investigation of the strawberry pathogen Phytophthora fragariae indicates pathogenicity is determined by transcriptional variation in three key races.</title>
        <authorList>
            <person name="Adams T.M."/>
            <person name="Armitage A.D."/>
            <person name="Sobczyk M.K."/>
            <person name="Bates H.J."/>
            <person name="Dunwell J.M."/>
            <person name="Nellist C.F."/>
            <person name="Harrison R.J."/>
        </authorList>
    </citation>
    <scope>NUCLEOTIDE SEQUENCE [LARGE SCALE GENOMIC DNA]</scope>
    <source>
        <strain evidence="3 5">SCRP249</strain>
        <strain evidence="2 7">SCRP324</strain>
        <strain evidence="4 6">SCRP333</strain>
    </source>
</reference>
<dbReference type="EMBL" id="QXFV01000107">
    <property type="protein sequence ID" value="KAE9049816.1"/>
    <property type="molecule type" value="Genomic_DNA"/>
</dbReference>
<evidence type="ECO:0000313" key="6">
    <source>
        <dbReference type="Proteomes" id="UP000434957"/>
    </source>
</evidence>
<feature type="compositionally biased region" description="Basic and acidic residues" evidence="1">
    <location>
        <begin position="1"/>
        <end position="14"/>
    </location>
</feature>
<comment type="caution">
    <text evidence="3">The sequence shown here is derived from an EMBL/GenBank/DDBJ whole genome shotgun (WGS) entry which is preliminary data.</text>
</comment>
<dbReference type="AlphaFoldDB" id="A0A6A3NYS2"/>
<evidence type="ECO:0000313" key="2">
    <source>
        <dbReference type="EMBL" id="KAE9046301.1"/>
    </source>
</evidence>
<keyword evidence="6" id="KW-1185">Reference proteome</keyword>
<evidence type="ECO:0000313" key="4">
    <source>
        <dbReference type="EMBL" id="KAE9355044.1"/>
    </source>
</evidence>
<gene>
    <name evidence="3" type="ORF">PR001_g2962</name>
    <name evidence="2" type="ORF">PR002_g1725</name>
    <name evidence="4" type="ORF">PR003_g3050</name>
</gene>
<dbReference type="EMBL" id="QXFT01000102">
    <property type="protein sequence ID" value="KAE9355044.1"/>
    <property type="molecule type" value="Genomic_DNA"/>
</dbReference>
<dbReference type="OrthoDB" id="10269755at2759"/>
<sequence length="69" mass="8186">MAFDFQKGKYDERRGRSRQAPMRDDTSWRCQRERESGFGVVKLVLCLICGHITCYRCHADMQIFVPRDD</sequence>
<evidence type="ECO:0000313" key="5">
    <source>
        <dbReference type="Proteomes" id="UP000429607"/>
    </source>
</evidence>
<evidence type="ECO:0000256" key="1">
    <source>
        <dbReference type="SAM" id="MobiDB-lite"/>
    </source>
</evidence>
<dbReference type="Proteomes" id="UP000435112">
    <property type="component" value="Unassembled WGS sequence"/>
</dbReference>
<protein>
    <submittedName>
        <fullName evidence="3">Uncharacterized protein</fullName>
    </submittedName>
</protein>
<feature type="region of interest" description="Disordered" evidence="1">
    <location>
        <begin position="1"/>
        <end position="26"/>
    </location>
</feature>
<evidence type="ECO:0000313" key="7">
    <source>
        <dbReference type="Proteomes" id="UP000435112"/>
    </source>
</evidence>
<dbReference type="EMBL" id="QXFU01000053">
    <property type="protein sequence ID" value="KAE9046301.1"/>
    <property type="molecule type" value="Genomic_DNA"/>
</dbReference>
<name>A0A6A3NYS2_9STRA</name>
<accession>A0A6A3NYS2</accession>
<dbReference type="Proteomes" id="UP000434957">
    <property type="component" value="Unassembled WGS sequence"/>
</dbReference>